<dbReference type="EMBL" id="FNHO01000002">
    <property type="protein sequence ID" value="SDM08624.1"/>
    <property type="molecule type" value="Genomic_DNA"/>
</dbReference>
<evidence type="ECO:0000313" key="2">
    <source>
        <dbReference type="EMBL" id="SDM08624.1"/>
    </source>
</evidence>
<evidence type="ECO:0000313" key="1">
    <source>
        <dbReference type="EMBL" id="AJE15958.1"/>
    </source>
</evidence>
<gene>
    <name evidence="1" type="ORF">CL52_13265</name>
    <name evidence="2" type="ORF">SAMN05660875_102135</name>
</gene>
<dbReference type="RefSeq" id="WP_043221135.1">
    <property type="nucleotide sequence ID" value="NZ_CP007511.1"/>
</dbReference>
<dbReference type="Proteomes" id="UP000182276">
    <property type="component" value="Unassembled WGS sequence"/>
</dbReference>
<dbReference type="GeneID" id="77260872"/>
<dbReference type="EMBL" id="CP007511">
    <property type="protein sequence ID" value="AJE15958.1"/>
    <property type="molecule type" value="Genomic_DNA"/>
</dbReference>
<evidence type="ECO:0000313" key="4">
    <source>
        <dbReference type="Proteomes" id="UP000182276"/>
    </source>
</evidence>
<protein>
    <submittedName>
        <fullName evidence="1">Uncharacterized protein</fullName>
    </submittedName>
</protein>
<accession>A0A8D3Y2B4</accession>
<evidence type="ECO:0000313" key="3">
    <source>
        <dbReference type="Proteomes" id="UP000031271"/>
    </source>
</evidence>
<reference evidence="2 4" key="2">
    <citation type="submission" date="2016-10" db="EMBL/GenBank/DDBJ databases">
        <authorList>
            <person name="Varghese N."/>
            <person name="Submissions S."/>
        </authorList>
    </citation>
    <scope>NUCLEOTIDE SEQUENCE [LARGE SCALE GENOMIC DNA]</scope>
    <source>
        <strain evidence="2 4">DSM 6083</strain>
    </source>
</reference>
<sequence length="181" mass="20052">MNKALVIITALGLAGCASHSCDEPWSGTSCRADRLLYQNDLLQAKILIAAGQEDGYELAHALLERSAPQDERGEIEFYQALLLIRQGPEPSEVVRLLEKAANKGHPHAVALLYKIHQEPYLIESRDLDKADAYREAYTRLDVAQSGYPSFEKALALVSQLVEAPPPSAAYEPRCPEYCRSQ</sequence>
<organism evidence="1 3">
    <name type="scientific">Stutzerimonas balearica DSM 6083</name>
    <dbReference type="NCBI Taxonomy" id="1123016"/>
    <lineage>
        <taxon>Bacteria</taxon>
        <taxon>Pseudomonadati</taxon>
        <taxon>Pseudomonadota</taxon>
        <taxon>Gammaproteobacteria</taxon>
        <taxon>Pseudomonadales</taxon>
        <taxon>Pseudomonadaceae</taxon>
        <taxon>Stutzerimonas</taxon>
    </lineage>
</organism>
<dbReference type="InterPro" id="IPR011990">
    <property type="entry name" value="TPR-like_helical_dom_sf"/>
</dbReference>
<name>A0A8D3Y2B4_9GAMM</name>
<dbReference type="Proteomes" id="UP000031271">
    <property type="component" value="Chromosome"/>
</dbReference>
<proteinExistence type="predicted"/>
<dbReference type="KEGG" id="pbm:CL52_13265"/>
<reference evidence="1 3" key="3">
    <citation type="journal article" name="Genome Announc.">
        <title>Complete Genome Sequence of Pseudomonas balearica DSM 6083T.</title>
        <authorList>
            <person name="Bennasar-Figueras A."/>
            <person name="Salva-Serra F."/>
            <person name="Jaen-Luchoro D."/>
            <person name="Segui C."/>
            <person name="Aliaga F."/>
            <person name="Busquets A."/>
            <person name="Gomila M."/>
            <person name="Moore E.R."/>
            <person name="Lalucat J."/>
        </authorList>
    </citation>
    <scope>NUCLEOTIDE SEQUENCE [LARGE SCALE GENOMIC DNA]</scope>
    <source>
        <strain evidence="3">DSM 6083</strain>
        <strain evidence="1">DSM6083</strain>
    </source>
</reference>
<dbReference type="PROSITE" id="PS51257">
    <property type="entry name" value="PROKAR_LIPOPROTEIN"/>
    <property type="match status" value="1"/>
</dbReference>
<dbReference type="Gene3D" id="1.25.40.10">
    <property type="entry name" value="Tetratricopeptide repeat domain"/>
    <property type="match status" value="1"/>
</dbReference>
<reference evidence="3" key="1">
    <citation type="submission" date="2014-03" db="EMBL/GenBank/DDBJ databases">
        <title>Complete genome of Pseudomonas balearica DSM 6083T, a sewage water isolate from an enrichment with 2-methylnaphthalene.</title>
        <authorList>
            <person name="Salva-Serra F."/>
            <person name="Jaen-Luchoro D."/>
            <person name="Busquets A."/>
            <person name="Pena A."/>
            <person name="Gomila M."/>
            <person name="Bosch R."/>
            <person name="Nogales B."/>
            <person name="Garcia-Valdes E."/>
            <person name="Lalucat J."/>
            <person name="Bennasar A."/>
        </authorList>
    </citation>
    <scope>NUCLEOTIDE SEQUENCE [LARGE SCALE GENOMIC DNA]</scope>
    <source>
        <strain evidence="3">DSM 6083</strain>
    </source>
</reference>
<dbReference type="AlphaFoldDB" id="A0A8D3Y2B4"/>
<keyword evidence="4" id="KW-1185">Reference proteome</keyword>